<organism evidence="1 2">
    <name type="scientific">Streptomyces tropicalis</name>
    <dbReference type="NCBI Taxonomy" id="3034234"/>
    <lineage>
        <taxon>Bacteria</taxon>
        <taxon>Bacillati</taxon>
        <taxon>Actinomycetota</taxon>
        <taxon>Actinomycetes</taxon>
        <taxon>Kitasatosporales</taxon>
        <taxon>Streptomycetaceae</taxon>
        <taxon>Streptomyces</taxon>
    </lineage>
</organism>
<proteinExistence type="predicted"/>
<protein>
    <submittedName>
        <fullName evidence="1">Uncharacterized protein</fullName>
    </submittedName>
</protein>
<reference evidence="1 2" key="1">
    <citation type="submission" date="2023-03" db="EMBL/GenBank/DDBJ databases">
        <title>Draft genome sequence of Streptomyces sp. K1PA1 isolated from peat swamp forest in Thailand.</title>
        <authorList>
            <person name="Klaysubun C."/>
            <person name="Duangmal K."/>
        </authorList>
    </citation>
    <scope>NUCLEOTIDE SEQUENCE [LARGE SCALE GENOMIC DNA]</scope>
    <source>
        <strain evidence="1 2">K1PA1</strain>
    </source>
</reference>
<gene>
    <name evidence="1" type="ORF">P3H78_31575</name>
</gene>
<keyword evidence="2" id="KW-1185">Reference proteome</keyword>
<name>A0ABT6AEJ1_9ACTN</name>
<comment type="caution">
    <text evidence="1">The sequence shown here is derived from an EMBL/GenBank/DDBJ whole genome shotgun (WGS) entry which is preliminary data.</text>
</comment>
<evidence type="ECO:0000313" key="1">
    <source>
        <dbReference type="EMBL" id="MDF3303075.1"/>
    </source>
</evidence>
<sequence>MFLHLTTLFNLDQDPIATVDAQFVGGAFGNTFMVVATDPDGTGGMVALHTYGPFATAADAHVWAAAHIASYSAWAVAPLAAPYTNAEGNAGRRKPITHSTTARPARANTIAAYLKPHRLTRLRYGTRRDTTRQGFTARELDHPELGPVVELTALGPDAYQRDRDHHLMHTVLRHDHARYEVTDHHTHLLVRRLSDAELHAAADRAAARVTPHLAALTANTPPATEAAHTLFHAVLSEAREVASDDPDDSDLMLQVQDMAPHDALAALKKAFLPSDLIEPIADALALLAPHTYTPTPD</sequence>
<dbReference type="Proteomes" id="UP001221150">
    <property type="component" value="Unassembled WGS sequence"/>
</dbReference>
<dbReference type="RefSeq" id="WP_276112618.1">
    <property type="nucleotide sequence ID" value="NZ_JARJBB010000038.1"/>
</dbReference>
<accession>A0ABT6AEJ1</accession>
<dbReference type="EMBL" id="JARJBB010000038">
    <property type="protein sequence ID" value="MDF3303075.1"/>
    <property type="molecule type" value="Genomic_DNA"/>
</dbReference>
<evidence type="ECO:0000313" key="2">
    <source>
        <dbReference type="Proteomes" id="UP001221150"/>
    </source>
</evidence>